<feature type="domain" description="Protein kinase" evidence="1">
    <location>
        <begin position="1"/>
        <end position="115"/>
    </location>
</feature>
<dbReference type="PANTHER" id="PTHR24362">
    <property type="entry name" value="SERINE/THREONINE-PROTEIN KINASE NEK"/>
    <property type="match status" value="1"/>
</dbReference>
<sequence>MLQSRKVDNIDETKIYGVMPYVAPEVLRGSPYTKAADIYSFGMIMYFVATEKQPFANCAHDNLLALDICNKRIRPEINEPEAPKCYIDLMKNCLDSNPINRPNVAEVEKLIKQFYSNNEDQFKEAEEYRLNNNDRIGKNNYSITHTEAIYTSRLLNPFTKDLPKYADDNTDCLDCAI</sequence>
<comment type="caution">
    <text evidence="2">The sequence shown here is derived from an EMBL/GenBank/DDBJ whole genome shotgun (WGS) entry which is preliminary data.</text>
</comment>
<protein>
    <submittedName>
        <fullName evidence="2">Kinase-like domain-containing protein</fullName>
    </submittedName>
</protein>
<dbReference type="Gene3D" id="1.10.510.10">
    <property type="entry name" value="Transferase(Phosphotransferase) domain 1"/>
    <property type="match status" value="1"/>
</dbReference>
<reference evidence="2 3" key="1">
    <citation type="journal article" date="2013" name="Proc. Natl. Acad. Sci. U.S.A.">
        <title>Genome of an arbuscular mycorrhizal fungus provides insight into the oldest plant symbiosis.</title>
        <authorList>
            <person name="Tisserant E."/>
            <person name="Malbreil M."/>
            <person name="Kuo A."/>
            <person name="Kohler A."/>
            <person name="Symeonidi A."/>
            <person name="Balestrini R."/>
            <person name="Charron P."/>
            <person name="Duensing N."/>
            <person name="Frei Dit Frey N."/>
            <person name="Gianinazzi-Pearson V."/>
            <person name="Gilbert L.B."/>
            <person name="Handa Y."/>
            <person name="Herr J.R."/>
            <person name="Hijri M."/>
            <person name="Koul R."/>
            <person name="Kawaguchi M."/>
            <person name="Krajinski F."/>
            <person name="Lammers P.J."/>
            <person name="Masclaux F.G."/>
            <person name="Murat C."/>
            <person name="Morin E."/>
            <person name="Ndikumana S."/>
            <person name="Pagni M."/>
            <person name="Petitpierre D."/>
            <person name="Requena N."/>
            <person name="Rosikiewicz P."/>
            <person name="Riley R."/>
            <person name="Saito K."/>
            <person name="San Clemente H."/>
            <person name="Shapiro H."/>
            <person name="van Tuinen D."/>
            <person name="Becard G."/>
            <person name="Bonfante P."/>
            <person name="Paszkowski U."/>
            <person name="Shachar-Hill Y.Y."/>
            <person name="Tuskan G.A."/>
            <person name="Young P.W."/>
            <person name="Sanders I.R."/>
            <person name="Henrissat B."/>
            <person name="Rensing S.A."/>
            <person name="Grigoriev I.V."/>
            <person name="Corradi N."/>
            <person name="Roux C."/>
            <person name="Martin F."/>
        </authorList>
    </citation>
    <scope>NUCLEOTIDE SEQUENCE [LARGE SCALE GENOMIC DNA]</scope>
    <source>
        <strain evidence="2 3">DAOM 197198</strain>
    </source>
</reference>
<keyword evidence="3" id="KW-1185">Reference proteome</keyword>
<dbReference type="PANTHER" id="PTHR24362:SF309">
    <property type="entry name" value="PROTEIN KINASE DOMAIN-CONTAINING PROTEIN"/>
    <property type="match status" value="1"/>
</dbReference>
<dbReference type="InterPro" id="IPR000719">
    <property type="entry name" value="Prot_kinase_dom"/>
</dbReference>
<gene>
    <name evidence="2" type="ORF">GLOIN_2v1775372</name>
</gene>
<dbReference type="EMBL" id="AUPC02000114">
    <property type="protein sequence ID" value="POG70952.1"/>
    <property type="molecule type" value="Genomic_DNA"/>
</dbReference>
<dbReference type="GO" id="GO:0004672">
    <property type="term" value="F:protein kinase activity"/>
    <property type="evidence" value="ECO:0007669"/>
    <property type="project" value="InterPro"/>
</dbReference>
<reference evidence="2 3" key="2">
    <citation type="journal article" date="2018" name="New Phytol.">
        <title>High intraspecific genome diversity in the model arbuscular mycorrhizal symbiont Rhizophagus irregularis.</title>
        <authorList>
            <person name="Chen E.C.H."/>
            <person name="Morin E."/>
            <person name="Beaudet D."/>
            <person name="Noel J."/>
            <person name="Yildirir G."/>
            <person name="Ndikumana S."/>
            <person name="Charron P."/>
            <person name="St-Onge C."/>
            <person name="Giorgi J."/>
            <person name="Kruger M."/>
            <person name="Marton T."/>
            <person name="Ropars J."/>
            <person name="Grigoriev I.V."/>
            <person name="Hainaut M."/>
            <person name="Henrissat B."/>
            <person name="Roux C."/>
            <person name="Martin F."/>
            <person name="Corradi N."/>
        </authorList>
    </citation>
    <scope>NUCLEOTIDE SEQUENCE [LARGE SCALE GENOMIC DNA]</scope>
    <source>
        <strain evidence="2 3">DAOM 197198</strain>
    </source>
</reference>
<name>A0A2P4Q012_RHIID</name>
<dbReference type="PROSITE" id="PS50011">
    <property type="entry name" value="PROTEIN_KINASE_DOM"/>
    <property type="match status" value="1"/>
</dbReference>
<evidence type="ECO:0000313" key="3">
    <source>
        <dbReference type="Proteomes" id="UP000018888"/>
    </source>
</evidence>
<dbReference type="VEuPathDB" id="FungiDB:RhiirFUN_020071"/>
<proteinExistence type="predicted"/>
<evidence type="ECO:0000259" key="1">
    <source>
        <dbReference type="PROSITE" id="PS50011"/>
    </source>
</evidence>
<dbReference type="Proteomes" id="UP000018888">
    <property type="component" value="Unassembled WGS sequence"/>
</dbReference>
<dbReference type="SUPFAM" id="SSF56112">
    <property type="entry name" value="Protein kinase-like (PK-like)"/>
    <property type="match status" value="1"/>
</dbReference>
<organism evidence="2 3">
    <name type="scientific">Rhizophagus irregularis (strain DAOM 181602 / DAOM 197198 / MUCL 43194)</name>
    <name type="common">Arbuscular mycorrhizal fungus</name>
    <name type="synonym">Glomus intraradices</name>
    <dbReference type="NCBI Taxonomy" id="747089"/>
    <lineage>
        <taxon>Eukaryota</taxon>
        <taxon>Fungi</taxon>
        <taxon>Fungi incertae sedis</taxon>
        <taxon>Mucoromycota</taxon>
        <taxon>Glomeromycotina</taxon>
        <taxon>Glomeromycetes</taxon>
        <taxon>Glomerales</taxon>
        <taxon>Glomeraceae</taxon>
        <taxon>Rhizophagus</taxon>
    </lineage>
</organism>
<dbReference type="GO" id="GO:0005524">
    <property type="term" value="F:ATP binding"/>
    <property type="evidence" value="ECO:0007669"/>
    <property type="project" value="InterPro"/>
</dbReference>
<evidence type="ECO:0000313" key="2">
    <source>
        <dbReference type="EMBL" id="POG70952.1"/>
    </source>
</evidence>
<dbReference type="InterPro" id="IPR011009">
    <property type="entry name" value="Kinase-like_dom_sf"/>
</dbReference>
<accession>A0A2P4Q012</accession>
<dbReference type="AlphaFoldDB" id="A0A2P4Q012"/>
<dbReference type="Pfam" id="PF00069">
    <property type="entry name" value="Pkinase"/>
    <property type="match status" value="1"/>
</dbReference>